<evidence type="ECO:0000313" key="1">
    <source>
        <dbReference type="EMBL" id="KPL73445.1"/>
    </source>
</evidence>
<organism evidence="1 2">
    <name type="scientific">Leptolinea tardivitalis</name>
    <dbReference type="NCBI Taxonomy" id="229920"/>
    <lineage>
        <taxon>Bacteria</taxon>
        <taxon>Bacillati</taxon>
        <taxon>Chloroflexota</taxon>
        <taxon>Anaerolineae</taxon>
        <taxon>Anaerolineales</taxon>
        <taxon>Anaerolineaceae</taxon>
        <taxon>Leptolinea</taxon>
    </lineage>
</organism>
<gene>
    <name evidence="1" type="ORF">ADM99_04425</name>
</gene>
<protein>
    <submittedName>
        <fullName evidence="1">Uncharacterized protein</fullName>
    </submittedName>
</protein>
<sequence>MLVWMKFFCSGQFPGELLGTVDQQWEMLRADMVDVVLMDQLNQWYFILPDLADQANRFGWGHSF</sequence>
<dbReference type="EMBL" id="LGCK01000006">
    <property type="protein sequence ID" value="KPL73445.1"/>
    <property type="molecule type" value="Genomic_DNA"/>
</dbReference>
<dbReference type="Proteomes" id="UP000050430">
    <property type="component" value="Unassembled WGS sequence"/>
</dbReference>
<name>A0A0P6XF53_9CHLR</name>
<keyword evidence="2" id="KW-1185">Reference proteome</keyword>
<proteinExistence type="predicted"/>
<comment type="caution">
    <text evidence="1">The sequence shown here is derived from an EMBL/GenBank/DDBJ whole genome shotgun (WGS) entry which is preliminary data.</text>
</comment>
<evidence type="ECO:0000313" key="2">
    <source>
        <dbReference type="Proteomes" id="UP000050430"/>
    </source>
</evidence>
<reference evidence="1 2" key="1">
    <citation type="submission" date="2015-07" db="EMBL/GenBank/DDBJ databases">
        <title>Genome sequence of Leptolinea tardivitalis DSM 16556.</title>
        <authorList>
            <person name="Hemp J."/>
            <person name="Ward L.M."/>
            <person name="Pace L.A."/>
            <person name="Fischer W.W."/>
        </authorList>
    </citation>
    <scope>NUCLEOTIDE SEQUENCE [LARGE SCALE GENOMIC DNA]</scope>
    <source>
        <strain evidence="1 2">YMTK-2</strain>
    </source>
</reference>
<accession>A0A0P6XF53</accession>
<dbReference type="STRING" id="229920.ADM99_04425"/>
<dbReference type="AlphaFoldDB" id="A0A0P6XF53"/>